<accession>A0ABV9UX04</accession>
<evidence type="ECO:0000313" key="2">
    <source>
        <dbReference type="EMBL" id="MFC4961086.1"/>
    </source>
</evidence>
<evidence type="ECO:0000256" key="1">
    <source>
        <dbReference type="SAM" id="MobiDB-lite"/>
    </source>
</evidence>
<feature type="compositionally biased region" description="Basic residues" evidence="1">
    <location>
        <begin position="1"/>
        <end position="10"/>
    </location>
</feature>
<feature type="compositionally biased region" description="Low complexity" evidence="1">
    <location>
        <begin position="11"/>
        <end position="20"/>
    </location>
</feature>
<dbReference type="RefSeq" id="WP_344380680.1">
    <property type="nucleotide sequence ID" value="NZ_BAAASQ010000052.1"/>
</dbReference>
<gene>
    <name evidence="2" type="ORF">ACFPFX_32830</name>
</gene>
<proteinExistence type="predicted"/>
<keyword evidence="3" id="KW-1185">Reference proteome</keyword>
<comment type="caution">
    <text evidence="2">The sequence shown here is derived from an EMBL/GenBank/DDBJ whole genome shotgun (WGS) entry which is preliminary data.</text>
</comment>
<sequence>MRHRTRRRLPARATPDTRTVTPDRRCVDCGAPGTHVVAVLPRLDGNARRVLACPLHAAARGC</sequence>
<evidence type="ECO:0000313" key="3">
    <source>
        <dbReference type="Proteomes" id="UP001595834"/>
    </source>
</evidence>
<organism evidence="2 3">
    <name type="scientific">Streptomyces mauvecolor</name>
    <dbReference type="NCBI Taxonomy" id="58345"/>
    <lineage>
        <taxon>Bacteria</taxon>
        <taxon>Bacillati</taxon>
        <taxon>Actinomycetota</taxon>
        <taxon>Actinomycetes</taxon>
        <taxon>Kitasatosporales</taxon>
        <taxon>Streptomycetaceae</taxon>
        <taxon>Streptomyces</taxon>
    </lineage>
</organism>
<dbReference type="Proteomes" id="UP001595834">
    <property type="component" value="Unassembled WGS sequence"/>
</dbReference>
<name>A0ABV9UX04_9ACTN</name>
<protein>
    <submittedName>
        <fullName evidence="2">Uncharacterized protein</fullName>
    </submittedName>
</protein>
<reference evidence="3" key="1">
    <citation type="journal article" date="2019" name="Int. J. Syst. Evol. Microbiol.">
        <title>The Global Catalogue of Microorganisms (GCM) 10K type strain sequencing project: providing services to taxonomists for standard genome sequencing and annotation.</title>
        <authorList>
            <consortium name="The Broad Institute Genomics Platform"/>
            <consortium name="The Broad Institute Genome Sequencing Center for Infectious Disease"/>
            <person name="Wu L."/>
            <person name="Ma J."/>
        </authorList>
    </citation>
    <scope>NUCLEOTIDE SEQUENCE [LARGE SCALE GENOMIC DNA]</scope>
    <source>
        <strain evidence="3">CCM 7224</strain>
    </source>
</reference>
<feature type="region of interest" description="Disordered" evidence="1">
    <location>
        <begin position="1"/>
        <end position="21"/>
    </location>
</feature>
<dbReference type="EMBL" id="JBHSIZ010000042">
    <property type="protein sequence ID" value="MFC4961086.1"/>
    <property type="molecule type" value="Genomic_DNA"/>
</dbReference>